<dbReference type="EMBL" id="JALJOS010000012">
    <property type="protein sequence ID" value="KAK9832430.1"/>
    <property type="molecule type" value="Genomic_DNA"/>
</dbReference>
<reference evidence="16 17" key="1">
    <citation type="journal article" date="2024" name="Nat. Commun.">
        <title>Phylogenomics reveals the evolutionary origins of lichenization in chlorophyte algae.</title>
        <authorList>
            <person name="Puginier C."/>
            <person name="Libourel C."/>
            <person name="Otte J."/>
            <person name="Skaloud P."/>
            <person name="Haon M."/>
            <person name="Grisel S."/>
            <person name="Petersen M."/>
            <person name="Berrin J.G."/>
            <person name="Delaux P.M."/>
            <person name="Dal Grande F."/>
            <person name="Keller J."/>
        </authorList>
    </citation>
    <scope>NUCLEOTIDE SEQUENCE [LARGE SCALE GENOMIC DNA]</scope>
    <source>
        <strain evidence="16 17">SAG 2145</strain>
    </source>
</reference>
<dbReference type="InterPro" id="IPR001701">
    <property type="entry name" value="Glyco_hydro_9"/>
</dbReference>
<evidence type="ECO:0000256" key="11">
    <source>
        <dbReference type="ARBA" id="ARBA00023277"/>
    </source>
</evidence>
<dbReference type="InterPro" id="IPR050321">
    <property type="entry name" value="Glycosyltr_2/OpgH_subfam"/>
</dbReference>
<evidence type="ECO:0000256" key="9">
    <source>
        <dbReference type="ARBA" id="ARBA00023001"/>
    </source>
</evidence>
<feature type="transmembrane region" description="Helical" evidence="14">
    <location>
        <begin position="640"/>
        <end position="664"/>
    </location>
</feature>
<comment type="catalytic activity">
    <reaction evidence="1">
        <text>Endohydrolysis of (1-&gt;4)-beta-D-glucosidic linkages in cellulose, lichenin and cereal beta-D-glucans.</text>
        <dbReference type="EC" id="3.2.1.4"/>
    </reaction>
</comment>
<keyword evidence="10 14" id="KW-0472">Membrane</keyword>
<dbReference type="PANTHER" id="PTHR43867">
    <property type="entry name" value="CELLULOSE SYNTHASE CATALYTIC SUBUNIT A [UDP-FORMING]"/>
    <property type="match status" value="1"/>
</dbReference>
<evidence type="ECO:0000256" key="10">
    <source>
        <dbReference type="ARBA" id="ARBA00023136"/>
    </source>
</evidence>
<keyword evidence="6" id="KW-0808">Transferase</keyword>
<comment type="caution">
    <text evidence="16">The sequence shown here is derived from an EMBL/GenBank/DDBJ whole genome shotgun (WGS) entry which is preliminary data.</text>
</comment>
<keyword evidence="11" id="KW-0119">Carbohydrate metabolism</keyword>
<comment type="subcellular location">
    <subcellularLocation>
        <location evidence="2">Membrane</location>
        <topology evidence="2">Multi-pass membrane protein</topology>
    </subcellularLocation>
</comment>
<evidence type="ECO:0000256" key="4">
    <source>
        <dbReference type="ARBA" id="ARBA00012601"/>
    </source>
</evidence>
<dbReference type="Pfam" id="PF13641">
    <property type="entry name" value="Glyco_tranf_2_3"/>
    <property type="match status" value="1"/>
</dbReference>
<evidence type="ECO:0000256" key="2">
    <source>
        <dbReference type="ARBA" id="ARBA00004141"/>
    </source>
</evidence>
<dbReference type="GO" id="GO:0016757">
    <property type="term" value="F:glycosyltransferase activity"/>
    <property type="evidence" value="ECO:0007669"/>
    <property type="project" value="UniProtKB-KW"/>
</dbReference>
<keyword evidence="5" id="KW-0328">Glycosyltransferase</keyword>
<evidence type="ECO:0000313" key="16">
    <source>
        <dbReference type="EMBL" id="KAK9832430.1"/>
    </source>
</evidence>
<dbReference type="Gene3D" id="3.90.550.10">
    <property type="entry name" value="Spore Coat Polysaccharide Biosynthesis Protein SpsA, Chain A"/>
    <property type="match status" value="1"/>
</dbReference>
<organism evidence="16 17">
    <name type="scientific">Apatococcus lobatus</name>
    <dbReference type="NCBI Taxonomy" id="904363"/>
    <lineage>
        <taxon>Eukaryota</taxon>
        <taxon>Viridiplantae</taxon>
        <taxon>Chlorophyta</taxon>
        <taxon>core chlorophytes</taxon>
        <taxon>Trebouxiophyceae</taxon>
        <taxon>Chlorellales</taxon>
        <taxon>Chlorellaceae</taxon>
        <taxon>Apatococcus</taxon>
    </lineage>
</organism>
<keyword evidence="7 14" id="KW-0812">Transmembrane</keyword>
<gene>
    <name evidence="16" type="ORF">WJX74_010040</name>
</gene>
<feature type="transmembrane region" description="Helical" evidence="14">
    <location>
        <begin position="299"/>
        <end position="320"/>
    </location>
</feature>
<feature type="transmembrane region" description="Helical" evidence="14">
    <location>
        <begin position="726"/>
        <end position="745"/>
    </location>
</feature>
<feature type="transmembrane region" description="Helical" evidence="14">
    <location>
        <begin position="609"/>
        <end position="634"/>
    </location>
</feature>
<dbReference type="GO" id="GO:0008810">
    <property type="term" value="F:cellulase activity"/>
    <property type="evidence" value="ECO:0007669"/>
    <property type="project" value="UniProtKB-EC"/>
</dbReference>
<dbReference type="Pfam" id="PF00759">
    <property type="entry name" value="Glyco_hydro_9"/>
    <property type="match status" value="1"/>
</dbReference>
<accession>A0AAW1RG48</accession>
<feature type="region of interest" description="Disordered" evidence="13">
    <location>
        <begin position="146"/>
        <end position="185"/>
    </location>
</feature>
<keyword evidence="8 14" id="KW-1133">Transmembrane helix</keyword>
<sequence>MRTVGQLLEISCESPRDLELSEALFGPEAVRFTGTTASGCKKGIPVMGDRYHNHAYDHDPYYDHPAEPNRFASSGDLSGSGSGSGGSYIDPRDRDLEAGDGYSGPEDMDEKSQTASYRSGKRGAGGKDGLGSLARLVEALDRYDDPHTDDYTDDSSVATELLGKGQKGRGKRGNRKMDSLMSSSYDTSEYTGSGILSSYPTSEMNPKLRGKEVPKLEGEDEEEVYVAPPFHYDSPEVLTEMERAEMGEDDATEAPVFEKKFKRRMRINLTGLFVFLLYHGALGFYLWVRITKTLGLGPYTAYGIVILVLEIFGATTTSIYGMNLVADPVHEPLQYDEDNPGLTKVEHMYHVRVLIPCYKESLELVGKVVQALYNGLLPDGVARTIYLCDDGKDPKKRKWCEQMGPEIIYVSGRTREPGEMNGKSCNLNNCLNQIYPPGVRIPKTELVAIFDADQVANIDFYLKTIPLFDAGDDVGMVLSPQCFHNLYVGADIFNHGNINFWEYAQHGYDVYGFISCTGTNFLIRSNAYQQAGWTPTYTLTEDYALGMELTRHKWHCRYVEEYLAIGEAPEQIRNCFQQRSRWCKGHFQIVMSSEHTPFFMEGLSFFQRFMYLTGVWAYIVGALTTPMFIVIPLVTIWAGVFPIVVSMWAAIALTAYLCCQFLILNYSRKRKHTFPLWFNWVANNILWWTFVKACWRAAASTCGQTITFKTTLKGTGRLANSNLGDLWIHVISFCALLASFGFGLWKVCTGPTVITTLSISLVWTVYAMVPPYLLLHYTYIGTGTTLRLACKIGYILTILAGICAIILLWLVYPQQYNYSQVMKDSFFFSDSQQVGTLPANFDVSWRSSALANPPNVTKPAFGKITGGWITNGNVGTLQVTLPTAFSITMMAWSLLEFPNSYVKSNTTLKAQSTLKVGTDYLQKLYKQDTAHGGKVGSGSNQVSYNDYYIVYQIGNWTADKSWWGRLDTYNLDRPVFYNTTYVGMADVAAQISAALTASALVIQETDPTQYNKLMADAVNLYASASLNEKNRYTYSAGFNYPCAANLQTNAAPATGCKPVDSYFNGSAVGLFNSTSVYDDLAWAATWLYKATHDPGYLADAEKWHTQHQSSVESVLDTAYVFNWNDLTWANGLLLAEATDQMQYHYYIQQYLQRWVCTSGGIIAYTDNGRAVNSQDPSFAQTMNAAFLAMVYGQKIQYMKSALPYEATTPFMDEAKSQRYICWTRTQVRYMLGGNTLAGRSFVGGFGHAPPSRIHDYGASCRSAPASCTYLEALYNPDPNPHVLYGAMVNGPDYVNGDFFTDARAGTNDTYVALDWNVGFQGAVAGLNQASGSYDQCLQGFGIFTQDTAICAGAVSST</sequence>
<dbReference type="SUPFAM" id="SSF53448">
    <property type="entry name" value="Nucleotide-diphospho-sugar transferases"/>
    <property type="match status" value="1"/>
</dbReference>
<feature type="transmembrane region" description="Helical" evidence="14">
    <location>
        <begin position="757"/>
        <end position="780"/>
    </location>
</feature>
<keyword evidence="17" id="KW-1185">Reference proteome</keyword>
<dbReference type="Proteomes" id="UP001438707">
    <property type="component" value="Unassembled WGS sequence"/>
</dbReference>
<evidence type="ECO:0000256" key="5">
    <source>
        <dbReference type="ARBA" id="ARBA00022676"/>
    </source>
</evidence>
<evidence type="ECO:0000256" key="3">
    <source>
        <dbReference type="ARBA" id="ARBA00007072"/>
    </source>
</evidence>
<evidence type="ECO:0000256" key="1">
    <source>
        <dbReference type="ARBA" id="ARBA00000966"/>
    </source>
</evidence>
<dbReference type="EC" id="3.2.1.4" evidence="4"/>
<comment type="similarity">
    <text evidence="3">Belongs to the glycosyl hydrolase 9 (cellulase E) family.</text>
</comment>
<feature type="region of interest" description="Disordered" evidence="13">
    <location>
        <begin position="59"/>
        <end position="129"/>
    </location>
</feature>
<feature type="transmembrane region" description="Helical" evidence="14">
    <location>
        <begin position="792"/>
        <end position="812"/>
    </location>
</feature>
<evidence type="ECO:0000256" key="7">
    <source>
        <dbReference type="ARBA" id="ARBA00022692"/>
    </source>
</evidence>
<dbReference type="PANTHER" id="PTHR43867:SF2">
    <property type="entry name" value="CELLULOSE SYNTHASE CATALYTIC SUBUNIT A [UDP-FORMING]"/>
    <property type="match status" value="1"/>
</dbReference>
<evidence type="ECO:0000256" key="14">
    <source>
        <dbReference type="SAM" id="Phobius"/>
    </source>
</evidence>
<evidence type="ECO:0000256" key="6">
    <source>
        <dbReference type="ARBA" id="ARBA00022679"/>
    </source>
</evidence>
<evidence type="ECO:0000256" key="8">
    <source>
        <dbReference type="ARBA" id="ARBA00022989"/>
    </source>
</evidence>
<dbReference type="GO" id="GO:0030245">
    <property type="term" value="P:cellulose catabolic process"/>
    <property type="evidence" value="ECO:0007669"/>
    <property type="project" value="UniProtKB-KW"/>
</dbReference>
<protein>
    <recommendedName>
        <fullName evidence="4">cellulase</fullName>
        <ecNumber evidence="4">3.2.1.4</ecNumber>
    </recommendedName>
</protein>
<feature type="domain" description="Glycoside hydrolase family 9" evidence="15">
    <location>
        <begin position="818"/>
        <end position="1322"/>
    </location>
</feature>
<dbReference type="InterPro" id="IPR008928">
    <property type="entry name" value="6-hairpin_glycosidase_sf"/>
</dbReference>
<dbReference type="GO" id="GO:0016020">
    <property type="term" value="C:membrane"/>
    <property type="evidence" value="ECO:0007669"/>
    <property type="project" value="UniProtKB-SubCell"/>
</dbReference>
<feature type="transmembrane region" description="Helical" evidence="14">
    <location>
        <begin position="267"/>
        <end position="287"/>
    </location>
</feature>
<evidence type="ECO:0000256" key="12">
    <source>
        <dbReference type="ARBA" id="ARBA00023326"/>
    </source>
</evidence>
<dbReference type="InterPro" id="IPR029044">
    <property type="entry name" value="Nucleotide-diphossugar_trans"/>
</dbReference>
<dbReference type="SUPFAM" id="SSF48208">
    <property type="entry name" value="Six-hairpin glycosidases"/>
    <property type="match status" value="1"/>
</dbReference>
<evidence type="ECO:0000313" key="17">
    <source>
        <dbReference type="Proteomes" id="UP001438707"/>
    </source>
</evidence>
<keyword evidence="9" id="KW-0136">Cellulose degradation</keyword>
<keyword evidence="12" id="KW-0624">Polysaccharide degradation</keyword>
<name>A0AAW1RG48_9CHLO</name>
<dbReference type="Gene3D" id="1.50.10.10">
    <property type="match status" value="1"/>
</dbReference>
<proteinExistence type="inferred from homology"/>
<evidence type="ECO:0000256" key="13">
    <source>
        <dbReference type="SAM" id="MobiDB-lite"/>
    </source>
</evidence>
<evidence type="ECO:0000259" key="15">
    <source>
        <dbReference type="Pfam" id="PF00759"/>
    </source>
</evidence>
<dbReference type="InterPro" id="IPR012341">
    <property type="entry name" value="6hp_glycosidase-like_sf"/>
</dbReference>